<evidence type="ECO:0000313" key="2">
    <source>
        <dbReference type="EMBL" id="KAE9391548.1"/>
    </source>
</evidence>
<name>A0A6A4H1M0_9AGAR</name>
<feature type="coiled-coil region" evidence="1">
    <location>
        <begin position="57"/>
        <end position="84"/>
    </location>
</feature>
<sequence>MARHESDSGTTLCSKCRNSFMLKPRVNVSSANLDGLSNHPPSPHDIHELILLSQKDLDDYDTEIARLQTQIDSVQEQKKSLNDYKTNLQSLLSPFRELPNEIMCLIFELACTDNLLQQYPWPVGRNTKPPTKLSLPAITYLPALSISAVCTRWRFLALASPRIWSQIRVETAPEGEVMSDRESGFLSTLQLYLDRSADSPLLIDLQTPRNEVEDERNPSALSLLLNYTSRWQIFSYTGDFNLDACEGFHQHHSFPILEALNLRGVGAEIQTTDLDCFEHAPKLRAVRTDYLETDSDLPWTQLTSLDVGAYEGWDINLLHHCHGLTVLKLRDFWPTLGTSNTSLTRLKSFTFTRSGDERTLEDMFSCFTFPSLKELFIYPEDDPCTRIDNWPLNAFIAFISRSSCALTMLSLNNVAISDLDLIATLHLLPSLTLLSIDDLIDGEYENPITSHFISSMHASSAAPLLPKLHSLSIKLLENRSSDPDDDDSLDDATFIDMVLSRWIPDRTHAAAIGIDCLRSLVLHFWHREIDEDIYRGVI</sequence>
<dbReference type="SUPFAM" id="SSF52047">
    <property type="entry name" value="RNI-like"/>
    <property type="match status" value="1"/>
</dbReference>
<evidence type="ECO:0000256" key="1">
    <source>
        <dbReference type="SAM" id="Coils"/>
    </source>
</evidence>
<keyword evidence="1" id="KW-0175">Coiled coil</keyword>
<protein>
    <submittedName>
        <fullName evidence="2">Uncharacterized protein</fullName>
    </submittedName>
</protein>
<accession>A0A6A4H1M0</accession>
<organism evidence="2 3">
    <name type="scientific">Gymnopus androsaceus JB14</name>
    <dbReference type="NCBI Taxonomy" id="1447944"/>
    <lineage>
        <taxon>Eukaryota</taxon>
        <taxon>Fungi</taxon>
        <taxon>Dikarya</taxon>
        <taxon>Basidiomycota</taxon>
        <taxon>Agaricomycotina</taxon>
        <taxon>Agaricomycetes</taxon>
        <taxon>Agaricomycetidae</taxon>
        <taxon>Agaricales</taxon>
        <taxon>Marasmiineae</taxon>
        <taxon>Omphalotaceae</taxon>
        <taxon>Gymnopus</taxon>
    </lineage>
</organism>
<keyword evidence="3" id="KW-1185">Reference proteome</keyword>
<evidence type="ECO:0000313" key="3">
    <source>
        <dbReference type="Proteomes" id="UP000799118"/>
    </source>
</evidence>
<gene>
    <name evidence="2" type="ORF">BT96DRAFT_864866</name>
</gene>
<dbReference type="Proteomes" id="UP000799118">
    <property type="component" value="Unassembled WGS sequence"/>
</dbReference>
<dbReference type="InterPro" id="IPR032675">
    <property type="entry name" value="LRR_dom_sf"/>
</dbReference>
<dbReference type="EMBL" id="ML769620">
    <property type="protein sequence ID" value="KAE9391548.1"/>
    <property type="molecule type" value="Genomic_DNA"/>
</dbReference>
<dbReference type="AlphaFoldDB" id="A0A6A4H1M0"/>
<reference evidence="2" key="1">
    <citation type="journal article" date="2019" name="Environ. Microbiol.">
        <title>Fungal ecological strategies reflected in gene transcription - a case study of two litter decomposers.</title>
        <authorList>
            <person name="Barbi F."/>
            <person name="Kohler A."/>
            <person name="Barry K."/>
            <person name="Baskaran P."/>
            <person name="Daum C."/>
            <person name="Fauchery L."/>
            <person name="Ihrmark K."/>
            <person name="Kuo A."/>
            <person name="LaButti K."/>
            <person name="Lipzen A."/>
            <person name="Morin E."/>
            <person name="Grigoriev I.V."/>
            <person name="Henrissat B."/>
            <person name="Lindahl B."/>
            <person name="Martin F."/>
        </authorList>
    </citation>
    <scope>NUCLEOTIDE SEQUENCE</scope>
    <source>
        <strain evidence="2">JB14</strain>
    </source>
</reference>
<proteinExistence type="predicted"/>
<dbReference type="Gene3D" id="3.80.10.10">
    <property type="entry name" value="Ribonuclease Inhibitor"/>
    <property type="match status" value="1"/>
</dbReference>
<dbReference type="OrthoDB" id="3217549at2759"/>